<organism evidence="1 2">
    <name type="scientific">Gordonibacter faecis</name>
    <dbReference type="NCBI Taxonomy" id="3047475"/>
    <lineage>
        <taxon>Bacteria</taxon>
        <taxon>Bacillati</taxon>
        <taxon>Actinomycetota</taxon>
        <taxon>Coriobacteriia</taxon>
        <taxon>Eggerthellales</taxon>
        <taxon>Eggerthellaceae</taxon>
        <taxon>Gordonibacter</taxon>
    </lineage>
</organism>
<dbReference type="RefSeq" id="WP_283832543.1">
    <property type="nucleotide sequence ID" value="NZ_JASJEU010000020.1"/>
</dbReference>
<protein>
    <submittedName>
        <fullName evidence="1">DUF1062 domain-containing protein</fullName>
    </submittedName>
</protein>
<comment type="caution">
    <text evidence="1">The sequence shown here is derived from an EMBL/GenBank/DDBJ whole genome shotgun (WGS) entry which is preliminary data.</text>
</comment>
<dbReference type="EMBL" id="JASJEU010000020">
    <property type="protein sequence ID" value="MDJ1651197.1"/>
    <property type="molecule type" value="Genomic_DNA"/>
</dbReference>
<evidence type="ECO:0000313" key="2">
    <source>
        <dbReference type="Proteomes" id="UP001232750"/>
    </source>
</evidence>
<dbReference type="Pfam" id="PF06353">
    <property type="entry name" value="DUF1062"/>
    <property type="match status" value="1"/>
</dbReference>
<reference evidence="1 2" key="1">
    <citation type="submission" date="2023-05" db="EMBL/GenBank/DDBJ databases">
        <title>Gordonibacter KGMB12511T sp. nov., isolated from faeces of healthy Korean.</title>
        <authorList>
            <person name="Kim H.S."/>
            <person name="Kim J.-S."/>
            <person name="Suh M.K."/>
            <person name="Eom M.K."/>
            <person name="Do H.E."/>
            <person name="Lee J.-S."/>
        </authorList>
    </citation>
    <scope>NUCLEOTIDE SEQUENCE [LARGE SCALE GENOMIC DNA]</scope>
    <source>
        <strain evidence="1 2">KGMB12511</strain>
    </source>
</reference>
<gene>
    <name evidence="1" type="ORF">QNJ86_10330</name>
</gene>
<accession>A0ABT7DPQ4</accession>
<name>A0ABT7DPQ4_9ACTN</name>
<dbReference type="Proteomes" id="UP001232750">
    <property type="component" value="Unassembled WGS sequence"/>
</dbReference>
<keyword evidence="2" id="KW-1185">Reference proteome</keyword>
<sequence>MKTLSWRVAAAGAPFAVRPCGACGADAKFASTGLFRVNAQKKLVDVWLVYRCATCGSVWNSAVISRGSAKAVSKGRLERFLANDPDLALACALDASLLRRNGARRGPVEFVVEGERYAGRDACRVDITCEDALGLTVAHVLRRKLEVSRRELEQLVDAGRVSLADGGDVRTAKLGSQCTVILHADDGC</sequence>
<dbReference type="InterPro" id="IPR009412">
    <property type="entry name" value="DUF1062"/>
</dbReference>
<proteinExistence type="predicted"/>
<evidence type="ECO:0000313" key="1">
    <source>
        <dbReference type="EMBL" id="MDJ1651197.1"/>
    </source>
</evidence>